<gene>
    <name evidence="10" type="ORF">SPBR_00482</name>
</gene>
<dbReference type="PANTHER" id="PTHR12395:SF9">
    <property type="entry name" value="DECAPPING AND EXORIBONUCLEASE PROTEIN"/>
    <property type="match status" value="1"/>
</dbReference>
<accession>A0A0C2FIH7</accession>
<dbReference type="HOGENOM" id="CLU_024877_4_1_1"/>
<dbReference type="GO" id="GO:0004518">
    <property type="term" value="F:nuclease activity"/>
    <property type="evidence" value="ECO:0007669"/>
    <property type="project" value="UniProtKB-KW"/>
</dbReference>
<evidence type="ECO:0000259" key="9">
    <source>
        <dbReference type="Pfam" id="PF08652"/>
    </source>
</evidence>
<evidence type="ECO:0000256" key="3">
    <source>
        <dbReference type="ARBA" id="ARBA00044676"/>
    </source>
</evidence>
<dbReference type="VEuPathDB" id="FungiDB:SPBR_00482"/>
<dbReference type="Pfam" id="PF08652">
    <property type="entry name" value="RAI1"/>
    <property type="match status" value="1"/>
</dbReference>
<comment type="subcellular location">
    <subcellularLocation>
        <location evidence="7">Nucleus</location>
    </subcellularLocation>
</comment>
<protein>
    <recommendedName>
        <fullName evidence="7">Decapping nuclease</fullName>
        <ecNumber evidence="7">3.6.1.-</ecNumber>
    </recommendedName>
</protein>
<dbReference type="GeneID" id="63673722"/>
<evidence type="ECO:0000313" key="11">
    <source>
        <dbReference type="Proteomes" id="UP000031575"/>
    </source>
</evidence>
<dbReference type="GO" id="GO:0046872">
    <property type="term" value="F:metal ion binding"/>
    <property type="evidence" value="ECO:0007669"/>
    <property type="project" value="UniProtKB-KW"/>
</dbReference>
<keyword evidence="7" id="KW-0694">RNA-binding</keyword>
<comment type="similarity">
    <text evidence="2 7">Belongs to the DXO/Dom3Z family.</text>
</comment>
<feature type="compositionally biased region" description="Basic and acidic residues" evidence="8">
    <location>
        <begin position="139"/>
        <end position="149"/>
    </location>
</feature>
<name>A0A0C2FIH7_9PEZI</name>
<dbReference type="RefSeq" id="XP_040618903.1">
    <property type="nucleotide sequence ID" value="XM_040758801.1"/>
</dbReference>
<comment type="cofactor">
    <cofactor evidence="1 7">
        <name>a divalent metal cation</name>
        <dbReference type="ChEBI" id="CHEBI:60240"/>
    </cofactor>
</comment>
<dbReference type="GO" id="GO:0000956">
    <property type="term" value="P:nuclear-transcribed mRNA catabolic process"/>
    <property type="evidence" value="ECO:0007669"/>
    <property type="project" value="TreeGrafter"/>
</dbReference>
<dbReference type="OrthoDB" id="5853397at2759"/>
<evidence type="ECO:0000256" key="6">
    <source>
        <dbReference type="ARBA" id="ARBA00048124"/>
    </source>
</evidence>
<comment type="function">
    <text evidence="5">Decapping enzyme for NAD-capped RNAs: specifically hydrolyzes the nicotinamide adenine dinucleotide (NAD) cap from a subset of RNAs by removing the entire NAD moiety from the 5'-end of an NAD-capped RNA. The NAD-cap is present at the 5'-end of some RNAs and snoRNAs. In contrast to the canonical 5'-end N7 methylguanosine (m7G) cap, the NAD cap promotes mRNA decay. Also acts as a non-canonical decapping enzyme that removes the entire cap structure of m7G capped or incompletely capped RNAs. Has decapping activity toward incomplete 5'-end m7G cap mRNAs such as unmethylated 5'-end-capped RNA (cap0), while it has no activity toward 2'-O-ribose methylated m7G cap (cap1). Also possesses RNA 5'-pyrophosphohydrolase activity by hydrolyzing the 5'-end triphosphate to release pyrophosphates. Stimulates exoribonuclease activity of Rat1, allowing it to degrade RNAs with stable secondary structure more effectively.</text>
</comment>
<evidence type="ECO:0000256" key="5">
    <source>
        <dbReference type="ARBA" id="ARBA00046211"/>
    </source>
</evidence>
<organism evidence="10 11">
    <name type="scientific">Sporothrix brasiliensis 5110</name>
    <dbReference type="NCBI Taxonomy" id="1398154"/>
    <lineage>
        <taxon>Eukaryota</taxon>
        <taxon>Fungi</taxon>
        <taxon>Dikarya</taxon>
        <taxon>Ascomycota</taxon>
        <taxon>Pezizomycotina</taxon>
        <taxon>Sordariomycetes</taxon>
        <taxon>Sordariomycetidae</taxon>
        <taxon>Ophiostomatales</taxon>
        <taxon>Ophiostomataceae</taxon>
        <taxon>Sporothrix</taxon>
    </lineage>
</organism>
<dbReference type="InterPro" id="IPR039039">
    <property type="entry name" value="RAI1-like_fam"/>
</dbReference>
<sequence>MASFAVHPISRFHGQSQPMRRPKEFTCFSYDDDHKLHLDDRSLRWYYPPQFPQADLSRGFETFDKLDDDGVDEHLDSLLASVVAHEQKTQTKIDAHVLTWRGMMTKILAAPYDDRDGFEMNATLYQFVSFIEENHAYKVKSRREQESRQNRPPPRQHPDRPWFPPDVMSYWGYKFEALATLPRPWGEVSRDEIEARDDQIVSNKAQYCSVVRTGIGSTILCLGGEVDAVWDAKPHTQGQPIRWVELKTSQDIQSDRDLEAFERKLLKFWIQSFLLGVPTIVVGFRSRQGRLVRLEEISTEGIPGTVVQRARQQQRPAPPWDGDTCINFASAFLEWLRQSVFGVGKDESEPNSGSDGVWRIRRRPGSPEIEVFQVEETGHGNILPDSFLNWRIKLALGADTTSGATEDRSAPDPGPSGEDRGS</sequence>
<evidence type="ECO:0000256" key="4">
    <source>
        <dbReference type="ARBA" id="ARBA00044692"/>
    </source>
</evidence>
<comment type="catalytic activity">
    <reaction evidence="4">
        <text>a 5'-end triphospho-ribonucleoside in mRNA + H2O = a 5'-end phospho-ribonucleoside in mRNA + diphosphate + H(+)</text>
        <dbReference type="Rhea" id="RHEA:78683"/>
        <dbReference type="Rhea" id="RHEA-COMP:15692"/>
        <dbReference type="Rhea" id="RHEA-COMP:17164"/>
        <dbReference type="ChEBI" id="CHEBI:15377"/>
        <dbReference type="ChEBI" id="CHEBI:15378"/>
        <dbReference type="ChEBI" id="CHEBI:33019"/>
        <dbReference type="ChEBI" id="CHEBI:138282"/>
        <dbReference type="ChEBI" id="CHEBI:167618"/>
    </reaction>
    <physiologicalReaction direction="left-to-right" evidence="4">
        <dbReference type="Rhea" id="RHEA:78684"/>
    </physiologicalReaction>
</comment>
<dbReference type="GO" id="GO:0003723">
    <property type="term" value="F:RNA binding"/>
    <property type="evidence" value="ECO:0007669"/>
    <property type="project" value="UniProtKB-KW"/>
</dbReference>
<dbReference type="GO" id="GO:0110155">
    <property type="term" value="P:NAD-cap decapping"/>
    <property type="evidence" value="ECO:0007669"/>
    <property type="project" value="TreeGrafter"/>
</dbReference>
<dbReference type="GO" id="GO:0034353">
    <property type="term" value="F:mRNA 5'-diphosphatase activity"/>
    <property type="evidence" value="ECO:0007669"/>
    <property type="project" value="TreeGrafter"/>
</dbReference>
<comment type="caution">
    <text evidence="10">The sequence shown here is derived from an EMBL/GenBank/DDBJ whole genome shotgun (WGS) entry which is preliminary data.</text>
</comment>
<keyword evidence="7" id="KW-0547">Nucleotide-binding</keyword>
<evidence type="ECO:0000256" key="1">
    <source>
        <dbReference type="ARBA" id="ARBA00001968"/>
    </source>
</evidence>
<dbReference type="Proteomes" id="UP000031575">
    <property type="component" value="Unassembled WGS sequence"/>
</dbReference>
<keyword evidence="7" id="KW-0539">Nucleus</keyword>
<evidence type="ECO:0000256" key="7">
    <source>
        <dbReference type="RuleBase" id="RU367113"/>
    </source>
</evidence>
<dbReference type="PANTHER" id="PTHR12395">
    <property type="entry name" value="DOM-3 RELATED"/>
    <property type="match status" value="1"/>
</dbReference>
<evidence type="ECO:0000256" key="2">
    <source>
        <dbReference type="ARBA" id="ARBA00006562"/>
    </source>
</evidence>
<dbReference type="InterPro" id="IPR013961">
    <property type="entry name" value="RAI1"/>
</dbReference>
<keyword evidence="7" id="KW-0479">Metal-binding</keyword>
<proteinExistence type="inferred from homology"/>
<evidence type="ECO:0000313" key="10">
    <source>
        <dbReference type="EMBL" id="KIH90893.1"/>
    </source>
</evidence>
<keyword evidence="11" id="KW-1185">Reference proteome</keyword>
<keyword evidence="7" id="KW-0378">Hydrolase</keyword>
<dbReference type="AlphaFoldDB" id="A0A0C2FIH7"/>
<dbReference type="GO" id="GO:0005634">
    <property type="term" value="C:nucleus"/>
    <property type="evidence" value="ECO:0007669"/>
    <property type="project" value="UniProtKB-SubCell"/>
</dbReference>
<dbReference type="EMBL" id="AWTV01000008">
    <property type="protein sequence ID" value="KIH90893.1"/>
    <property type="molecule type" value="Genomic_DNA"/>
</dbReference>
<keyword evidence="7" id="KW-0540">Nuclease</keyword>
<comment type="catalytic activity">
    <reaction evidence="6">
        <text>a 5'-end NAD(+)-phospho-ribonucleoside in mRNA + H2O = a 5'-end phospho-ribonucleoside in mRNA + NAD(+) + H(+)</text>
        <dbReference type="Rhea" id="RHEA:60880"/>
        <dbReference type="Rhea" id="RHEA-COMP:15692"/>
        <dbReference type="Rhea" id="RHEA-COMP:15698"/>
        <dbReference type="ChEBI" id="CHEBI:15377"/>
        <dbReference type="ChEBI" id="CHEBI:15378"/>
        <dbReference type="ChEBI" id="CHEBI:57540"/>
        <dbReference type="ChEBI" id="CHEBI:138282"/>
        <dbReference type="ChEBI" id="CHEBI:144029"/>
    </reaction>
    <physiologicalReaction direction="left-to-right" evidence="6">
        <dbReference type="Rhea" id="RHEA:60881"/>
    </physiologicalReaction>
</comment>
<dbReference type="GO" id="GO:0000166">
    <property type="term" value="F:nucleotide binding"/>
    <property type="evidence" value="ECO:0007669"/>
    <property type="project" value="UniProtKB-KW"/>
</dbReference>
<feature type="region of interest" description="Disordered" evidence="8">
    <location>
        <begin position="139"/>
        <end position="161"/>
    </location>
</feature>
<feature type="domain" description="RAI1-like" evidence="9">
    <location>
        <begin position="20"/>
        <end position="387"/>
    </location>
</feature>
<feature type="region of interest" description="Disordered" evidence="8">
    <location>
        <begin position="399"/>
        <end position="422"/>
    </location>
</feature>
<evidence type="ECO:0000256" key="8">
    <source>
        <dbReference type="SAM" id="MobiDB-lite"/>
    </source>
</evidence>
<comment type="catalytic activity">
    <reaction evidence="3">
        <text>a 5'-end (N(7)-methyl 5'-triphosphoguanosine)-ribonucleoside-ribonucleotide in mRNA + H2O = a (N(7)-methyl 5'-triphosphoguanosine)-nucleoside + a 5'-end phospho-ribonucleoside in mRNA + H(+)</text>
        <dbReference type="Rhea" id="RHEA:66928"/>
        <dbReference type="Rhea" id="RHEA-COMP:15692"/>
        <dbReference type="Rhea" id="RHEA-COMP:17313"/>
        <dbReference type="ChEBI" id="CHEBI:15377"/>
        <dbReference type="ChEBI" id="CHEBI:15378"/>
        <dbReference type="ChEBI" id="CHEBI:138282"/>
        <dbReference type="ChEBI" id="CHEBI:172876"/>
        <dbReference type="ChEBI" id="CHEBI:172877"/>
    </reaction>
    <physiologicalReaction direction="left-to-right" evidence="3">
        <dbReference type="Rhea" id="RHEA:66929"/>
    </physiologicalReaction>
</comment>
<reference evidence="10 11" key="1">
    <citation type="journal article" date="2014" name="BMC Genomics">
        <title>Comparative genomics of the major fungal agents of human and animal Sporotrichosis: Sporothrix schenckii and Sporothrix brasiliensis.</title>
        <authorList>
            <person name="Teixeira M.M."/>
            <person name="de Almeida L.G."/>
            <person name="Kubitschek-Barreira P."/>
            <person name="Alves F.L."/>
            <person name="Kioshima E.S."/>
            <person name="Abadio A.K."/>
            <person name="Fernandes L."/>
            <person name="Derengowski L.S."/>
            <person name="Ferreira K.S."/>
            <person name="Souza R.C."/>
            <person name="Ruiz J.C."/>
            <person name="de Andrade N.C."/>
            <person name="Paes H.C."/>
            <person name="Nicola A.M."/>
            <person name="Albuquerque P."/>
            <person name="Gerber A.L."/>
            <person name="Martins V.P."/>
            <person name="Peconick L.D."/>
            <person name="Neto A.V."/>
            <person name="Chaucanez C.B."/>
            <person name="Silva P.A."/>
            <person name="Cunha O.L."/>
            <person name="de Oliveira F.F."/>
            <person name="dos Santos T.C."/>
            <person name="Barros A.L."/>
            <person name="Soares M.A."/>
            <person name="de Oliveira L.M."/>
            <person name="Marini M.M."/>
            <person name="Villalobos-Duno H."/>
            <person name="Cunha M.M."/>
            <person name="de Hoog S."/>
            <person name="da Silveira J.F."/>
            <person name="Henrissat B."/>
            <person name="Nino-Vega G.A."/>
            <person name="Cisalpino P.S."/>
            <person name="Mora-Montes H.M."/>
            <person name="Almeida S.R."/>
            <person name="Stajich J.E."/>
            <person name="Lopes-Bezerra L.M."/>
            <person name="Vasconcelos A.T."/>
            <person name="Felipe M.S."/>
        </authorList>
    </citation>
    <scope>NUCLEOTIDE SEQUENCE [LARGE SCALE GENOMIC DNA]</scope>
    <source>
        <strain evidence="10 11">5110</strain>
    </source>
</reference>
<dbReference type="EC" id="3.6.1.-" evidence="7"/>
<dbReference type="GO" id="GO:0005829">
    <property type="term" value="C:cytosol"/>
    <property type="evidence" value="ECO:0007669"/>
    <property type="project" value="TreeGrafter"/>
</dbReference>